<gene>
    <name evidence="2" type="ORF">Ciccas_012854</name>
</gene>
<keyword evidence="1" id="KW-1133">Transmembrane helix</keyword>
<dbReference type="AlphaFoldDB" id="A0ABD2PM57"/>
<dbReference type="Proteomes" id="UP001626550">
    <property type="component" value="Unassembled WGS sequence"/>
</dbReference>
<keyword evidence="1" id="KW-0812">Transmembrane</keyword>
<evidence type="ECO:0000313" key="3">
    <source>
        <dbReference type="Proteomes" id="UP001626550"/>
    </source>
</evidence>
<dbReference type="EMBL" id="JBJKFK010004967">
    <property type="protein sequence ID" value="KAL3308612.1"/>
    <property type="molecule type" value="Genomic_DNA"/>
</dbReference>
<evidence type="ECO:0000256" key="1">
    <source>
        <dbReference type="SAM" id="Phobius"/>
    </source>
</evidence>
<evidence type="ECO:0008006" key="4">
    <source>
        <dbReference type="Google" id="ProtNLM"/>
    </source>
</evidence>
<organism evidence="2 3">
    <name type="scientific">Cichlidogyrus casuarinus</name>
    <dbReference type="NCBI Taxonomy" id="1844966"/>
    <lineage>
        <taxon>Eukaryota</taxon>
        <taxon>Metazoa</taxon>
        <taxon>Spiralia</taxon>
        <taxon>Lophotrochozoa</taxon>
        <taxon>Platyhelminthes</taxon>
        <taxon>Monogenea</taxon>
        <taxon>Monopisthocotylea</taxon>
        <taxon>Dactylogyridea</taxon>
        <taxon>Ancyrocephalidae</taxon>
        <taxon>Cichlidogyrus</taxon>
    </lineage>
</organism>
<proteinExistence type="predicted"/>
<comment type="caution">
    <text evidence="2">The sequence shown here is derived from an EMBL/GenBank/DDBJ whole genome shotgun (WGS) entry which is preliminary data.</text>
</comment>
<name>A0ABD2PM57_9PLAT</name>
<protein>
    <recommendedName>
        <fullName evidence="4">Hexosyltransferase</fullName>
    </recommendedName>
</protein>
<evidence type="ECO:0000313" key="2">
    <source>
        <dbReference type="EMBL" id="KAL3308612.1"/>
    </source>
</evidence>
<accession>A0ABD2PM57</accession>
<feature type="transmembrane region" description="Helical" evidence="1">
    <location>
        <begin position="18"/>
        <end position="36"/>
    </location>
</feature>
<keyword evidence="3" id="KW-1185">Reference proteome</keyword>
<keyword evidence="1" id="KW-0472">Membrane</keyword>
<sequence length="221" mass="25384">MWREGKALVKQLRRRPKLCLSLCLVALLMLVFYLLWDPYTFSLFYQTPYYNMSESERRLLQHWAFLNRAPDIQGSISYFVPGHGFQQSCDLLHERDWLPYLSEADSSKKRRNDALFRSLEGQLFTKDGHLDPAFQERLRLVLKSEGFHVGLGGSSTASASNGDSPTRSECFSREMLAVLVPYRFVKINIFFFVLLPPTKTSVSSKMLPAFQGAVFIADSDH</sequence>
<reference evidence="2 3" key="1">
    <citation type="submission" date="2024-11" db="EMBL/GenBank/DDBJ databases">
        <title>Adaptive evolution of stress response genes in parasites aligns with host niche diversity.</title>
        <authorList>
            <person name="Hahn C."/>
            <person name="Resl P."/>
        </authorList>
    </citation>
    <scope>NUCLEOTIDE SEQUENCE [LARGE SCALE GENOMIC DNA]</scope>
    <source>
        <strain evidence="2">EGGRZ-B1_66</strain>
        <tissue evidence="2">Body</tissue>
    </source>
</reference>